<proteinExistence type="predicted"/>
<dbReference type="InterPro" id="IPR029064">
    <property type="entry name" value="Ribosomal_eL30-like_sf"/>
</dbReference>
<dbReference type="PANTHER" id="PTHR10411">
    <property type="entry name" value="GROWTH ARREST AND DNA DAMAGE-INDUCIBLE PROTEIN GADD45"/>
    <property type="match status" value="1"/>
</dbReference>
<dbReference type="Proteomes" id="UP001153620">
    <property type="component" value="Chromosome 1"/>
</dbReference>
<sequence>MVKEYTKSLSNTSTTSVDSGVFDLSDDSVLDMTKDMNIGEAVKKILTDAKTDNRLIFGVKNAINHFNETENPEHSLFFFMAPTKDHTTHMSTILLKAFCFENDIYTVQLDSAEKLSRIINSDGSSCALVQRSDVVNDVYNTFETILIDHCEDFWDEVVQPIIRLPEK</sequence>
<dbReference type="Gene3D" id="3.30.1330.30">
    <property type="match status" value="1"/>
</dbReference>
<evidence type="ECO:0000313" key="2">
    <source>
        <dbReference type="Proteomes" id="UP001153620"/>
    </source>
</evidence>
<dbReference type="SUPFAM" id="SSF55315">
    <property type="entry name" value="L30e-like"/>
    <property type="match status" value="1"/>
</dbReference>
<dbReference type="GO" id="GO:0005634">
    <property type="term" value="C:nucleus"/>
    <property type="evidence" value="ECO:0007669"/>
    <property type="project" value="InterPro"/>
</dbReference>
<dbReference type="GO" id="GO:0051726">
    <property type="term" value="P:regulation of cell cycle"/>
    <property type="evidence" value="ECO:0007669"/>
    <property type="project" value="InterPro"/>
</dbReference>
<reference evidence="1" key="2">
    <citation type="submission" date="2022-10" db="EMBL/GenBank/DDBJ databases">
        <authorList>
            <consortium name="ENA_rothamsted_submissions"/>
            <consortium name="culmorum"/>
            <person name="King R."/>
        </authorList>
    </citation>
    <scope>NUCLEOTIDE SEQUENCE</scope>
</reference>
<gene>
    <name evidence="1" type="ORF">CHIRRI_LOCUS2704</name>
</gene>
<reference evidence="1" key="1">
    <citation type="submission" date="2022-01" db="EMBL/GenBank/DDBJ databases">
        <authorList>
            <person name="King R."/>
        </authorList>
    </citation>
    <scope>NUCLEOTIDE SEQUENCE</scope>
</reference>
<accession>A0A9N9RMN5</accession>
<dbReference type="EMBL" id="OU895877">
    <property type="protein sequence ID" value="CAG9799746.1"/>
    <property type="molecule type" value="Genomic_DNA"/>
</dbReference>
<dbReference type="OrthoDB" id="5976967at2759"/>
<keyword evidence="2" id="KW-1185">Reference proteome</keyword>
<dbReference type="InterPro" id="IPR024824">
    <property type="entry name" value="GADD45"/>
</dbReference>
<protein>
    <submittedName>
        <fullName evidence="1">Uncharacterized protein</fullName>
    </submittedName>
</protein>
<organism evidence="1 2">
    <name type="scientific">Chironomus riparius</name>
    <dbReference type="NCBI Taxonomy" id="315576"/>
    <lineage>
        <taxon>Eukaryota</taxon>
        <taxon>Metazoa</taxon>
        <taxon>Ecdysozoa</taxon>
        <taxon>Arthropoda</taxon>
        <taxon>Hexapoda</taxon>
        <taxon>Insecta</taxon>
        <taxon>Pterygota</taxon>
        <taxon>Neoptera</taxon>
        <taxon>Endopterygota</taxon>
        <taxon>Diptera</taxon>
        <taxon>Nematocera</taxon>
        <taxon>Chironomoidea</taxon>
        <taxon>Chironomidae</taxon>
        <taxon>Chironominae</taxon>
        <taxon>Chironomus</taxon>
    </lineage>
</organism>
<dbReference type="AlphaFoldDB" id="A0A9N9RMN5"/>
<dbReference type="PANTHER" id="PTHR10411:SF8">
    <property type="entry name" value="FI09246P"/>
    <property type="match status" value="1"/>
</dbReference>
<dbReference type="GO" id="GO:0005737">
    <property type="term" value="C:cytoplasm"/>
    <property type="evidence" value="ECO:0007669"/>
    <property type="project" value="TreeGrafter"/>
</dbReference>
<evidence type="ECO:0000313" key="1">
    <source>
        <dbReference type="EMBL" id="CAG9799746.1"/>
    </source>
</evidence>
<name>A0A9N9RMN5_9DIPT</name>